<evidence type="ECO:0000256" key="6">
    <source>
        <dbReference type="ARBA" id="ARBA00022679"/>
    </source>
</evidence>
<evidence type="ECO:0000256" key="3">
    <source>
        <dbReference type="ARBA" id="ARBA00013252"/>
    </source>
</evidence>
<dbReference type="Pfam" id="PF02882">
    <property type="entry name" value="THF_DHG_CYH_C"/>
    <property type="match status" value="1"/>
</dbReference>
<dbReference type="Proteomes" id="UP001054902">
    <property type="component" value="Unassembled WGS sequence"/>
</dbReference>
<dbReference type="GO" id="GO:0008616">
    <property type="term" value="P:tRNA queuosine(34) biosynthetic process"/>
    <property type="evidence" value="ECO:0007669"/>
    <property type="project" value="UniProtKB-KW"/>
</dbReference>
<dbReference type="InterPro" id="IPR020630">
    <property type="entry name" value="THF_DH/CycHdrlase_cat_dom"/>
</dbReference>
<feature type="domain" description="Tetrahydrofolate dehydrogenase/cyclohydrolase NAD(P)-binding" evidence="11">
    <location>
        <begin position="443"/>
        <end position="584"/>
    </location>
</feature>
<dbReference type="GO" id="GO:0051075">
    <property type="term" value="F:S-adenosylmethionine:tRNA ribosyltransferase-isomerase activity"/>
    <property type="evidence" value="ECO:0007669"/>
    <property type="project" value="TreeGrafter"/>
</dbReference>
<dbReference type="InterPro" id="IPR001533">
    <property type="entry name" value="Pterin_deHydtase"/>
</dbReference>
<dbReference type="EMBL" id="BLLK01000069">
    <property type="protein sequence ID" value="GFH60420.1"/>
    <property type="molecule type" value="Genomic_DNA"/>
</dbReference>
<dbReference type="InterPro" id="IPR042119">
    <property type="entry name" value="QueA_dom2"/>
</dbReference>
<keyword evidence="4" id="KW-0963">Cytoplasm</keyword>
<dbReference type="InterPro" id="IPR020631">
    <property type="entry name" value="THF_DH/CycHdrlase_NAD-bd_dom"/>
</dbReference>
<keyword evidence="9" id="KW-0456">Lyase</keyword>
<dbReference type="InterPro" id="IPR042118">
    <property type="entry name" value="QueA_dom1"/>
</dbReference>
<comment type="catalytic activity">
    <reaction evidence="1">
        <text>(4aS,6R)-4a-hydroxy-L-erythro-5,6,7,8-tetrahydrobiopterin = (6R)-L-erythro-6,7-dihydrobiopterin + H2O</text>
        <dbReference type="Rhea" id="RHEA:11920"/>
        <dbReference type="ChEBI" id="CHEBI:15377"/>
        <dbReference type="ChEBI" id="CHEBI:15642"/>
        <dbReference type="ChEBI" id="CHEBI:43120"/>
        <dbReference type="EC" id="4.2.1.96"/>
    </reaction>
</comment>
<dbReference type="PRINTS" id="PR00085">
    <property type="entry name" value="THFDHDRGNASE"/>
</dbReference>
<dbReference type="Gene3D" id="3.40.190.10">
    <property type="entry name" value="Periplasmic binding protein-like II"/>
    <property type="match status" value="2"/>
</dbReference>
<dbReference type="SUPFAM" id="SSF53223">
    <property type="entry name" value="Aminoacid dehydrogenase-like, N-terminal domain"/>
    <property type="match status" value="1"/>
</dbReference>
<dbReference type="InterPro" id="IPR000672">
    <property type="entry name" value="THF_DH/CycHdrlase"/>
</dbReference>
<dbReference type="Gene3D" id="3.40.1780.10">
    <property type="entry name" value="QueA-like"/>
    <property type="match status" value="2"/>
</dbReference>
<evidence type="ECO:0000256" key="5">
    <source>
        <dbReference type="ARBA" id="ARBA00022563"/>
    </source>
</evidence>
<dbReference type="SUPFAM" id="SSF51735">
    <property type="entry name" value="NAD(P)-binding Rossmann-fold domains"/>
    <property type="match status" value="1"/>
</dbReference>
<dbReference type="AlphaFoldDB" id="A0AAD3DBQ0"/>
<dbReference type="PANTHER" id="PTHR30307">
    <property type="entry name" value="S-ADENOSYLMETHIONINE:TRNA RIBOSYLTRANSFERASE-ISOMERASE"/>
    <property type="match status" value="1"/>
</dbReference>
<dbReference type="SUPFAM" id="SSF111337">
    <property type="entry name" value="QueA-like"/>
    <property type="match status" value="1"/>
</dbReference>
<dbReference type="Pfam" id="PF02547">
    <property type="entry name" value="Queuosine_synth"/>
    <property type="match status" value="1"/>
</dbReference>
<dbReference type="Gene3D" id="3.40.50.10860">
    <property type="entry name" value="Leucine Dehydrogenase, chain A, domain 1"/>
    <property type="match status" value="1"/>
</dbReference>
<dbReference type="Gene3D" id="3.30.1360.20">
    <property type="entry name" value="Transcriptional coactivator/pterin dehydratase"/>
    <property type="match status" value="1"/>
</dbReference>
<comment type="similarity">
    <text evidence="2">Belongs to the pterin-4-alpha-carbinolamine dehydratase family.</text>
</comment>
<dbReference type="InterPro" id="IPR036291">
    <property type="entry name" value="NAD(P)-bd_dom_sf"/>
</dbReference>
<proteinExistence type="inferred from homology"/>
<dbReference type="Pfam" id="PF01329">
    <property type="entry name" value="Pterin_4a"/>
    <property type="match status" value="1"/>
</dbReference>
<gene>
    <name evidence="12" type="ORF">CTEN210_16896</name>
</gene>
<dbReference type="Gene3D" id="3.40.50.720">
    <property type="entry name" value="NAD(P)-binding Rossmann-like Domain"/>
    <property type="match status" value="1"/>
</dbReference>
<protein>
    <recommendedName>
        <fullName evidence="3">4a-hydroxytetrahydrobiopterin dehydratase</fullName>
        <ecNumber evidence="3">4.2.1.96</ecNumber>
    </recommendedName>
</protein>
<evidence type="ECO:0000259" key="11">
    <source>
        <dbReference type="Pfam" id="PF02882"/>
    </source>
</evidence>
<dbReference type="PANTHER" id="PTHR30307:SF0">
    <property type="entry name" value="S-ADENOSYLMETHIONINE:TRNA RIBOSYLTRANSFERASE-ISOMERASE"/>
    <property type="match status" value="1"/>
</dbReference>
<keyword evidence="6" id="KW-0808">Transferase</keyword>
<evidence type="ECO:0000313" key="12">
    <source>
        <dbReference type="EMBL" id="GFH60420.1"/>
    </source>
</evidence>
<feature type="domain" description="Tetrahydrofolate dehydrogenase/cyclohydrolase catalytic" evidence="10">
    <location>
        <begin position="301"/>
        <end position="425"/>
    </location>
</feature>
<dbReference type="EC" id="4.2.1.96" evidence="3"/>
<keyword evidence="8" id="KW-0671">Queuosine biosynthesis</keyword>
<dbReference type="SUPFAM" id="SSF55248">
    <property type="entry name" value="PCD-like"/>
    <property type="match status" value="1"/>
</dbReference>
<dbReference type="InterPro" id="IPR003699">
    <property type="entry name" value="QueA"/>
</dbReference>
<keyword evidence="13" id="KW-1185">Reference proteome</keyword>
<dbReference type="InterPro" id="IPR036100">
    <property type="entry name" value="QueA_sf"/>
</dbReference>
<evidence type="ECO:0000256" key="1">
    <source>
        <dbReference type="ARBA" id="ARBA00001554"/>
    </source>
</evidence>
<reference evidence="12 13" key="1">
    <citation type="journal article" date="2021" name="Sci. Rep.">
        <title>The genome of the diatom Chaetoceros tenuissimus carries an ancient integrated fragment of an extant virus.</title>
        <authorList>
            <person name="Hongo Y."/>
            <person name="Kimura K."/>
            <person name="Takaki Y."/>
            <person name="Yoshida Y."/>
            <person name="Baba S."/>
            <person name="Kobayashi G."/>
            <person name="Nagasaki K."/>
            <person name="Hano T."/>
            <person name="Tomaru Y."/>
        </authorList>
    </citation>
    <scope>NUCLEOTIDE SEQUENCE [LARGE SCALE GENOMIC DNA]</scope>
    <source>
        <strain evidence="12 13">NIES-3715</strain>
    </source>
</reference>
<dbReference type="GO" id="GO:0006730">
    <property type="term" value="P:one-carbon metabolic process"/>
    <property type="evidence" value="ECO:0007669"/>
    <property type="project" value="UniProtKB-KW"/>
</dbReference>
<dbReference type="GO" id="GO:0008124">
    <property type="term" value="F:4-alpha-hydroxytetrahydrobiopterin dehydratase activity"/>
    <property type="evidence" value="ECO:0007669"/>
    <property type="project" value="UniProtKB-EC"/>
</dbReference>
<evidence type="ECO:0000313" key="13">
    <source>
        <dbReference type="Proteomes" id="UP001054902"/>
    </source>
</evidence>
<keyword evidence="7" id="KW-0949">S-adenosyl-L-methionine</keyword>
<accession>A0AAD3DBQ0</accession>
<evidence type="ECO:0000256" key="7">
    <source>
        <dbReference type="ARBA" id="ARBA00022691"/>
    </source>
</evidence>
<dbReference type="GO" id="GO:0004488">
    <property type="term" value="F:methylenetetrahydrofolate dehydrogenase (NADP+) activity"/>
    <property type="evidence" value="ECO:0007669"/>
    <property type="project" value="InterPro"/>
</dbReference>
<evidence type="ECO:0000256" key="2">
    <source>
        <dbReference type="ARBA" id="ARBA00006472"/>
    </source>
</evidence>
<evidence type="ECO:0000256" key="9">
    <source>
        <dbReference type="ARBA" id="ARBA00023239"/>
    </source>
</evidence>
<name>A0AAD3DBQ0_9STRA</name>
<organism evidence="12 13">
    <name type="scientific">Chaetoceros tenuissimus</name>
    <dbReference type="NCBI Taxonomy" id="426638"/>
    <lineage>
        <taxon>Eukaryota</taxon>
        <taxon>Sar</taxon>
        <taxon>Stramenopiles</taxon>
        <taxon>Ochrophyta</taxon>
        <taxon>Bacillariophyta</taxon>
        <taxon>Coscinodiscophyceae</taxon>
        <taxon>Chaetocerotophycidae</taxon>
        <taxon>Chaetocerotales</taxon>
        <taxon>Chaetocerotaceae</taxon>
        <taxon>Chaetoceros</taxon>
    </lineage>
</organism>
<dbReference type="HAMAP" id="MF_01576">
    <property type="entry name" value="THF_DHG_CYH"/>
    <property type="match status" value="1"/>
</dbReference>
<dbReference type="CDD" id="cd01080">
    <property type="entry name" value="NAD_bind_m-THF_DH_Cyclohyd"/>
    <property type="match status" value="1"/>
</dbReference>
<comment type="caution">
    <text evidence="12">The sequence shown here is derived from an EMBL/GenBank/DDBJ whole genome shotgun (WGS) entry which is preliminary data.</text>
</comment>
<dbReference type="InterPro" id="IPR036428">
    <property type="entry name" value="PCD_sf"/>
</dbReference>
<evidence type="ECO:0000256" key="8">
    <source>
        <dbReference type="ARBA" id="ARBA00022785"/>
    </source>
</evidence>
<evidence type="ECO:0000256" key="4">
    <source>
        <dbReference type="ARBA" id="ARBA00022490"/>
    </source>
</evidence>
<dbReference type="Gene3D" id="2.40.10.240">
    <property type="entry name" value="QueA-like"/>
    <property type="match status" value="1"/>
</dbReference>
<sequence length="1096" mass="119780">MSPQFAGVASALVNNNYANKGIDIKFLPTCPVGHEQANVRKYQDANPSSVTMGTVEQNIFTPTLAADPTLKTTAVASMFSKSPLCIASLKDPQSESLKIGAHEDTVELMKRIFPSHEVVASPRATKNTDLLSNNDGISAIQAYTTTEVPALRRVLKEDPVVTTLEGLNGTKLGYSQLIFTADECLKGDQRAVVQAFCEATFEGWANAIRNPEEAMQMVNEAKKMLGLDDESNDHWHPSSEFDLEMLKSCDDFVKGTYEGDRYGVINADRWNEANTWLMKGKVSKDFGFDREVWQPPKNLLPGNNLARTILDDAKNSATFFEQTYGRKPSLAVITVGDLKRYQHGERRLQIYSNTSSSWFSKTSTGAANGFDVEEINLDSSTTTDELLSQIYALRDVDGIQLMWPLPDHIDTARVYSAIDVAKDVDGIHYIGQMEIGNKDAYPPVTPAAALALMDQHGVDVSGKRVLVIGRSPIVGSPIAHMVREKGGAVTVAHSGVSEDDLKTLVGEADVVITCAGEPGLVKAEWVKGADVVNVGTTFVEELDSLVSDVEGDIGKYAGRYSPVPGGIGPLSAPMLFKNVAKAAWDQMSRTGIVVDNGWDRHPATLTKTYHFDSYTEALEAAKKVDELSTIMDHHANMKLTHKCVHGCEMELEFFTFEAKQITEKDYDAAQAVDMILSKDTVEMDKYSYNLNEESIAKYPANPRGSSKLLRCDGPGNITYYDNFSEVFPSLAKGCHLVFNDSRVLDARLFVKGSNGSKVELMILDLGSINVSKSCNTTSLQAMIRAENIQVGDTFDEYGGNGTIEVVGIKGIWEEDEKSDGNGTECFVTINSESSVEEYLGKAGSVPIPPYLHRDSEEKDHESYNNTYAANAGSVAAPTAGLHFTEEVLNEIGPENCSYLSLHVGAGTFKPVMVKDARDHEMHAETFAVSVKELKSIISALKQNKPLIVVGTTSSRTLESLFWCGVKRIRGLDDGSPSLSLGQFDWVPLKVGEGRNVSRIAAFEALIDGLDDSEYIHGQTSLMISPPIYEFKVVDHLVTNFHAPDSTLMLLVSALIKDSAGSKIPQIYEDAQANGYRFLSFGDVCMFSRPGLSGTIR</sequence>
<evidence type="ECO:0000259" key="10">
    <source>
        <dbReference type="Pfam" id="PF00763"/>
    </source>
</evidence>
<dbReference type="Pfam" id="PF00763">
    <property type="entry name" value="THF_DHG_CYH"/>
    <property type="match status" value="1"/>
</dbReference>
<dbReference type="GO" id="GO:0006729">
    <property type="term" value="P:tetrahydrobiopterin biosynthetic process"/>
    <property type="evidence" value="ECO:0007669"/>
    <property type="project" value="InterPro"/>
</dbReference>
<keyword evidence="5" id="KW-0554">One-carbon metabolism</keyword>
<dbReference type="InterPro" id="IPR046346">
    <property type="entry name" value="Aminoacid_DH-like_N_sf"/>
</dbReference>